<name>A0A2G8RSS9_9APHY</name>
<dbReference type="InterPro" id="IPR008266">
    <property type="entry name" value="Tyr_kinase_AS"/>
</dbReference>
<feature type="compositionally biased region" description="Basic residues" evidence="1">
    <location>
        <begin position="897"/>
        <end position="906"/>
    </location>
</feature>
<dbReference type="STRING" id="1077348.A0A2G8RSS9"/>
<proteinExistence type="predicted"/>
<evidence type="ECO:0000313" key="3">
    <source>
        <dbReference type="EMBL" id="PIL24553.1"/>
    </source>
</evidence>
<dbReference type="PANTHER" id="PTHR38248:SF2">
    <property type="entry name" value="FUNK1 11"/>
    <property type="match status" value="1"/>
</dbReference>
<feature type="compositionally biased region" description="Low complexity" evidence="1">
    <location>
        <begin position="805"/>
        <end position="815"/>
    </location>
</feature>
<dbReference type="SUPFAM" id="SSF56112">
    <property type="entry name" value="Protein kinase-like (PK-like)"/>
    <property type="match status" value="1"/>
</dbReference>
<dbReference type="Proteomes" id="UP000230002">
    <property type="component" value="Unassembled WGS sequence"/>
</dbReference>
<feature type="domain" description="Fungal-type protein kinase" evidence="2">
    <location>
        <begin position="488"/>
        <end position="614"/>
    </location>
</feature>
<feature type="compositionally biased region" description="Acidic residues" evidence="1">
    <location>
        <begin position="169"/>
        <end position="178"/>
    </location>
</feature>
<dbReference type="AlphaFoldDB" id="A0A2G8RSS9"/>
<reference evidence="3 4" key="1">
    <citation type="journal article" date="2015" name="Sci. Rep.">
        <title>Chromosome-level genome map provides insights into diverse defense mechanisms in the medicinal fungus Ganoderma sinense.</title>
        <authorList>
            <person name="Zhu Y."/>
            <person name="Xu J."/>
            <person name="Sun C."/>
            <person name="Zhou S."/>
            <person name="Xu H."/>
            <person name="Nelson D.R."/>
            <person name="Qian J."/>
            <person name="Song J."/>
            <person name="Luo H."/>
            <person name="Xiang L."/>
            <person name="Li Y."/>
            <person name="Xu Z."/>
            <person name="Ji A."/>
            <person name="Wang L."/>
            <person name="Lu S."/>
            <person name="Hayward A."/>
            <person name="Sun W."/>
            <person name="Li X."/>
            <person name="Schwartz D.C."/>
            <person name="Wang Y."/>
            <person name="Chen S."/>
        </authorList>
    </citation>
    <scope>NUCLEOTIDE SEQUENCE [LARGE SCALE GENOMIC DNA]</scope>
    <source>
        <strain evidence="3 4">ZZ0214-1</strain>
    </source>
</reference>
<comment type="caution">
    <text evidence="3">The sequence shown here is derived from an EMBL/GenBank/DDBJ whole genome shotgun (WGS) entry which is preliminary data.</text>
</comment>
<feature type="compositionally biased region" description="Polar residues" evidence="1">
    <location>
        <begin position="886"/>
        <end position="896"/>
    </location>
</feature>
<dbReference type="InterPro" id="IPR011009">
    <property type="entry name" value="Kinase-like_dom_sf"/>
</dbReference>
<dbReference type="GO" id="GO:0004672">
    <property type="term" value="F:protein kinase activity"/>
    <property type="evidence" value="ECO:0007669"/>
    <property type="project" value="InterPro"/>
</dbReference>
<accession>A0A2G8RSS9</accession>
<feature type="region of interest" description="Disordered" evidence="1">
    <location>
        <begin position="147"/>
        <end position="227"/>
    </location>
</feature>
<feature type="compositionally biased region" description="Polar residues" evidence="1">
    <location>
        <begin position="850"/>
        <end position="862"/>
    </location>
</feature>
<dbReference type="InterPro" id="IPR040976">
    <property type="entry name" value="Pkinase_fungal"/>
</dbReference>
<gene>
    <name evidence="3" type="ORF">GSI_12437</name>
</gene>
<dbReference type="Gene3D" id="1.10.510.10">
    <property type="entry name" value="Transferase(Phosphotransferase) domain 1"/>
    <property type="match status" value="1"/>
</dbReference>
<dbReference type="PROSITE" id="PS00109">
    <property type="entry name" value="PROTEIN_KINASE_TYR"/>
    <property type="match status" value="1"/>
</dbReference>
<feature type="domain" description="Fungal-type protein kinase" evidence="2">
    <location>
        <begin position="232"/>
        <end position="317"/>
    </location>
</feature>
<evidence type="ECO:0000256" key="1">
    <source>
        <dbReference type="SAM" id="MobiDB-lite"/>
    </source>
</evidence>
<evidence type="ECO:0000313" key="4">
    <source>
        <dbReference type="Proteomes" id="UP000230002"/>
    </source>
</evidence>
<dbReference type="PANTHER" id="PTHR38248">
    <property type="entry name" value="FUNK1 6"/>
    <property type="match status" value="1"/>
</dbReference>
<feature type="region of interest" description="Disordered" evidence="1">
    <location>
        <begin position="794"/>
        <end position="906"/>
    </location>
</feature>
<sequence length="906" mass="100520">MANPPPPEPPTDGVSALHIGAPVDAAAAPSSHGSPSDPLPPPTTPPAAQPKFPQHHPYEFKSTPLRPSKNDLDIAQKGGRLLTKRRGTTAARRVTTLTSQDVINTKLTEKDLESGDFGRRSWYHMAALGEIKTFDSKDCAFYMMSTETKKKRRKEKKEARKAAEADTTQADDDEESEEPQPPSTTDALPENVADTADNFEDEGGDVPQLGPPIDVPEGKPYIRKGPHPESGLGQLGDYMHNLSACQHRLFSYGFYVQWRWARLLYFDRTGALVSEPFDWTEASSPLHDFVWKFAHMTPEQRGYDPTAQEASYAEMSEVLAAANAESLPKAIQPYVKKAFCSNDEAANHSGEDGLDWDLDESPIYRLTVTSSPPSADDVFPDSEPIPPPTDVPGTSERTFLVGRPQFVADSLIGRCTRGYIAWDITEKRFCFLKDSWRPLVPGRARPEHLVYERLHDARVSRITTLVCGGDVGGPLQQRTDTHDYFPENKRPVPRVHYRIVTREVGVPLTEFADFGELAHVFEHALIAHYLAWTNAGVLHRDVSVGNILIDPVTRNGYLIDWDLSRLRIELEDGPVEPDRTGTWQFRSALSLAFPRKPYRLSDDIESFVHTYRWLVLRYHRTDQQDFRSFIQSEYEMSALTVITGIHVGGQQKLRSFTSSSSLFQVVGNDNLQRLLDNLAHKCFLHYRLVDKARMRALYGVPSLAPVETDQPNAPLKGPYADEDVADVMTILMQEQSDSDDPFEFDVPQHTAPAGVDPCDVVGPLSDHTTLFKIFHEGIYNGAPRQGDQFHLRAAEEPSNPVLNVSSKGISSMSQSQTQDGKPQPPPRPQAVVPQSTPQNAAGAAEPLPSSDASDASYVSFSSAPGRKRRQDDDDVHDAGTAATEVGGTSTTEAQVSKRQKKTRARV</sequence>
<evidence type="ECO:0000259" key="2">
    <source>
        <dbReference type="Pfam" id="PF17667"/>
    </source>
</evidence>
<feature type="region of interest" description="Disordered" evidence="1">
    <location>
        <begin position="1"/>
        <end position="72"/>
    </location>
</feature>
<feature type="compositionally biased region" description="Pro residues" evidence="1">
    <location>
        <begin position="1"/>
        <end position="10"/>
    </location>
</feature>
<dbReference type="Pfam" id="PF17667">
    <property type="entry name" value="Pkinase_fungal"/>
    <property type="match status" value="2"/>
</dbReference>
<dbReference type="OrthoDB" id="2802734at2759"/>
<keyword evidence="4" id="KW-1185">Reference proteome</keyword>
<feature type="compositionally biased region" description="Low complexity" evidence="1">
    <location>
        <begin position="25"/>
        <end position="36"/>
    </location>
</feature>
<organism evidence="3 4">
    <name type="scientific">Ganoderma sinense ZZ0214-1</name>
    <dbReference type="NCBI Taxonomy" id="1077348"/>
    <lineage>
        <taxon>Eukaryota</taxon>
        <taxon>Fungi</taxon>
        <taxon>Dikarya</taxon>
        <taxon>Basidiomycota</taxon>
        <taxon>Agaricomycotina</taxon>
        <taxon>Agaricomycetes</taxon>
        <taxon>Polyporales</taxon>
        <taxon>Polyporaceae</taxon>
        <taxon>Ganoderma</taxon>
    </lineage>
</organism>
<feature type="compositionally biased region" description="Pro residues" evidence="1">
    <location>
        <begin position="37"/>
        <end position="48"/>
    </location>
</feature>
<protein>
    <recommendedName>
        <fullName evidence="2">Fungal-type protein kinase domain-containing protein</fullName>
    </recommendedName>
</protein>
<dbReference type="EMBL" id="AYKW01000056">
    <property type="protein sequence ID" value="PIL24553.1"/>
    <property type="molecule type" value="Genomic_DNA"/>
</dbReference>